<dbReference type="InterPro" id="IPR013783">
    <property type="entry name" value="Ig-like_fold"/>
</dbReference>
<dbReference type="PRINTS" id="PR00133">
    <property type="entry name" value="GLHYDRLASE3"/>
</dbReference>
<gene>
    <name evidence="6" type="ORF">WMO64_10345</name>
</gene>
<evidence type="ECO:0000256" key="4">
    <source>
        <dbReference type="SAM" id="SignalP"/>
    </source>
</evidence>
<dbReference type="SUPFAM" id="SSF52279">
    <property type="entry name" value="Beta-D-glucan exohydrolase, C-terminal domain"/>
    <property type="match status" value="1"/>
</dbReference>
<dbReference type="PANTHER" id="PTHR42715">
    <property type="entry name" value="BETA-GLUCOSIDASE"/>
    <property type="match status" value="1"/>
</dbReference>
<dbReference type="Pfam" id="PF05345">
    <property type="entry name" value="He_PIG"/>
    <property type="match status" value="1"/>
</dbReference>
<organism evidence="6 7">
    <name type="scientific">Pseudoflavonifractor intestinihominis</name>
    <dbReference type="NCBI Taxonomy" id="3133171"/>
    <lineage>
        <taxon>Bacteria</taxon>
        <taxon>Bacillati</taxon>
        <taxon>Bacillota</taxon>
        <taxon>Clostridia</taxon>
        <taxon>Eubacteriales</taxon>
        <taxon>Oscillospiraceae</taxon>
        <taxon>Pseudoflavonifractor</taxon>
    </lineage>
</organism>
<keyword evidence="3" id="KW-0812">Transmembrane</keyword>
<feature type="domain" description="Fibronectin type III-like" evidence="5">
    <location>
        <begin position="439"/>
        <end position="518"/>
    </location>
</feature>
<evidence type="ECO:0000313" key="6">
    <source>
        <dbReference type="EMBL" id="MEQ2443860.1"/>
    </source>
</evidence>
<dbReference type="PANTHER" id="PTHR42715:SF10">
    <property type="entry name" value="BETA-GLUCOSIDASE"/>
    <property type="match status" value="1"/>
</dbReference>
<protein>
    <submittedName>
        <fullName evidence="6">Glycoside hydrolase family 3 C-terminal domain-containing protein</fullName>
    </submittedName>
</protein>
<keyword evidence="4" id="KW-0732">Signal</keyword>
<dbReference type="InterPro" id="IPR026891">
    <property type="entry name" value="Fn3-like"/>
</dbReference>
<dbReference type="Pfam" id="PF14310">
    <property type="entry name" value="Fn3-like"/>
    <property type="match status" value="1"/>
</dbReference>
<dbReference type="SUPFAM" id="SSF51445">
    <property type="entry name" value="(Trans)glycosidases"/>
    <property type="match status" value="1"/>
</dbReference>
<dbReference type="InterPro" id="IPR015919">
    <property type="entry name" value="Cadherin-like_sf"/>
</dbReference>
<dbReference type="Pfam" id="PF00933">
    <property type="entry name" value="Glyco_hydro_3"/>
    <property type="match status" value="1"/>
</dbReference>
<dbReference type="Gene3D" id="3.40.50.1700">
    <property type="entry name" value="Glycoside hydrolase family 3 C-terminal domain"/>
    <property type="match status" value="1"/>
</dbReference>
<feature type="transmembrane region" description="Helical" evidence="3">
    <location>
        <begin position="1229"/>
        <end position="1251"/>
    </location>
</feature>
<evidence type="ECO:0000256" key="1">
    <source>
        <dbReference type="ARBA" id="ARBA00005336"/>
    </source>
</evidence>
<feature type="chain" id="PRO_5046199501" evidence="4">
    <location>
        <begin position="35"/>
        <end position="1259"/>
    </location>
</feature>
<dbReference type="Gene3D" id="2.60.40.10">
    <property type="entry name" value="Immunoglobulins"/>
    <property type="match status" value="2"/>
</dbReference>
<dbReference type="InterPro" id="IPR002772">
    <property type="entry name" value="Glyco_hydro_3_C"/>
</dbReference>
<dbReference type="InterPro" id="IPR036962">
    <property type="entry name" value="Glyco_hydro_3_N_sf"/>
</dbReference>
<comment type="similarity">
    <text evidence="1">Belongs to the glycosyl hydrolase 3 family.</text>
</comment>
<evidence type="ECO:0000259" key="5">
    <source>
        <dbReference type="SMART" id="SM01217"/>
    </source>
</evidence>
<dbReference type="Pfam" id="PF01915">
    <property type="entry name" value="Glyco_hydro_3_C"/>
    <property type="match status" value="1"/>
</dbReference>
<keyword evidence="2 6" id="KW-0378">Hydrolase</keyword>
<dbReference type="Proteomes" id="UP001464378">
    <property type="component" value="Unassembled WGS sequence"/>
</dbReference>
<reference evidence="6 7" key="1">
    <citation type="submission" date="2024-03" db="EMBL/GenBank/DDBJ databases">
        <title>Human intestinal bacterial collection.</title>
        <authorList>
            <person name="Pauvert C."/>
            <person name="Hitch T.C.A."/>
            <person name="Clavel T."/>
        </authorList>
    </citation>
    <scope>NUCLEOTIDE SEQUENCE [LARGE SCALE GENOMIC DNA]</scope>
    <source>
        <strain evidence="6 7">CLA-AP-H29</strain>
    </source>
</reference>
<accession>A0ABV1E990</accession>
<sequence>MERRSGNARRANRLAALAMSAVLMLGAASPSAMASGEDGKWYTDFGSYEEEQQYASELNIELMAESMVLLKNANGTLPLDSSVKNVTVFGARSYEIFTGGTGSGGGSGDPVTLTDSLKAAGFNVNTRVQEIYENNKYTAAVAPAGMGTTGAITVAPPVSWLAPAESSYQFFKDAAIITLGRTAGEGNDIYTSDVPTHSDPADHVQSLDDNEKALIQYVKAQGFDKIIVLINSANAFECTPMEADKTADNLGVDAILWIGQPGNSGLMAVGQALNGQVNPSGRLVDIYPTNFKLDPTWQNAHTMTQVGEKDNSVYASATDEEPDASAGNVVEYEEGIYLGYKYYETRYADWQQGAVDEMFTAAEQEIFGSAANTSVTAEQWYDMSVLYPFGYGLSYTTFSQELVTTGDELAAAINAKTGLDDMVEVQARVTNTGSVAGKQVVQLYVEAPYTAGGIEKSAVSLASFAKTGLLQPGQSEVVTMRMRMGELASFDYNDANSNGYKGWEIEAGSYGFSLRTNSHDESDAITSVLTAKTTSLDNDSDASNNTPLSNGDEYDTLLNVKDYAGEAASGSQMKQMNRAEGFVSSFPTPTTQAERVYSEPLRKLLAMTFEEQTAGTAQDETRYTTYFNSDNDKPTDPWYKTNEDIPETWTQAVAGADGTVAGRVDGKAPIQLVDMVGLDYWSTDVIPDSYPVEEFRGKTEAEAWDLFVNQLTWEEMAQSLHHGGFISPGYEALGKDQADDVNGPATVNAFRTTDRPDGTFWVCETNVASTWNTDLAYQQGVMFGNESLYLDCPGWYANGLNTHRSPFCGRNYEYYSQDGYQGGMIGSAVVAGVQSKGMYAFIKHFGLNDQETDRHGIGTFASEQAIREIYFKQFEYAAKGLYDGKEDSKAKAVMTGFNRVGAMPCQVNYMVQYTILRDEWGFHGESVTDAYRNTLGKLNMIQRVGCDLPLSFSAQGGDNSISGTWDASLRDGKGGVVDGFYDAAAGGSPTQYYTVRMSVTRILWVGSVSNCNENGLNKAAFTGQNFSTKAGLGVAASVAVDPETYGTTDIKYSATDLPEGLSINPDTGMITGWVANEGEYTGKVTITADGWSKKTVDVMFTVEPLITIEGWPENATTGTAIDATVVKNVDIIPAPTDEDEAGITGVTEVAVVINNLPDGLTYDSETGKITGTLLAYDDCALELDVTTNTATVVAGSKGNSVERSTNNYVQTIDLAVDAPAQGAAASNTVAIVGLVIACVAVVGVAVVWFTVSSKKKVNA</sequence>
<keyword evidence="7" id="KW-1185">Reference proteome</keyword>
<proteinExistence type="inferred from homology"/>
<dbReference type="RefSeq" id="WP_349231915.1">
    <property type="nucleotide sequence ID" value="NZ_JBBMFK010000015.1"/>
</dbReference>
<dbReference type="InterPro" id="IPR001764">
    <property type="entry name" value="Glyco_hydro_3_N"/>
</dbReference>
<dbReference type="Gene3D" id="3.20.20.300">
    <property type="entry name" value="Glycoside hydrolase, family 3, N-terminal domain"/>
    <property type="match status" value="1"/>
</dbReference>
<dbReference type="EMBL" id="JBBMFK010000015">
    <property type="protein sequence ID" value="MEQ2443860.1"/>
    <property type="molecule type" value="Genomic_DNA"/>
</dbReference>
<dbReference type="GO" id="GO:0016787">
    <property type="term" value="F:hydrolase activity"/>
    <property type="evidence" value="ECO:0007669"/>
    <property type="project" value="UniProtKB-KW"/>
</dbReference>
<dbReference type="InterPro" id="IPR017853">
    <property type="entry name" value="GH"/>
</dbReference>
<dbReference type="InterPro" id="IPR050288">
    <property type="entry name" value="Cellulose_deg_GH3"/>
</dbReference>
<keyword evidence="3" id="KW-0472">Membrane</keyword>
<evidence type="ECO:0000256" key="2">
    <source>
        <dbReference type="ARBA" id="ARBA00022801"/>
    </source>
</evidence>
<name>A0ABV1E990_9FIRM</name>
<dbReference type="InterPro" id="IPR036881">
    <property type="entry name" value="Glyco_hydro_3_C_sf"/>
</dbReference>
<feature type="signal peptide" evidence="4">
    <location>
        <begin position="1"/>
        <end position="34"/>
    </location>
</feature>
<evidence type="ECO:0000313" key="7">
    <source>
        <dbReference type="Proteomes" id="UP001464378"/>
    </source>
</evidence>
<evidence type="ECO:0000256" key="3">
    <source>
        <dbReference type="SAM" id="Phobius"/>
    </source>
</evidence>
<comment type="caution">
    <text evidence="6">The sequence shown here is derived from an EMBL/GenBank/DDBJ whole genome shotgun (WGS) entry which is preliminary data.</text>
</comment>
<dbReference type="SMART" id="SM01217">
    <property type="entry name" value="Fn3_like"/>
    <property type="match status" value="1"/>
</dbReference>
<keyword evidence="3" id="KW-1133">Transmembrane helix</keyword>
<dbReference type="SUPFAM" id="SSF49313">
    <property type="entry name" value="Cadherin-like"/>
    <property type="match status" value="1"/>
</dbReference>